<evidence type="ECO:0000256" key="3">
    <source>
        <dbReference type="ARBA" id="ARBA00023027"/>
    </source>
</evidence>
<evidence type="ECO:0000313" key="8">
    <source>
        <dbReference type="EMBL" id="OLR92851.1"/>
    </source>
</evidence>
<organism evidence="8 9">
    <name type="scientific">Actinokineospora bangkokensis</name>
    <dbReference type="NCBI Taxonomy" id="1193682"/>
    <lineage>
        <taxon>Bacteria</taxon>
        <taxon>Bacillati</taxon>
        <taxon>Actinomycetota</taxon>
        <taxon>Actinomycetes</taxon>
        <taxon>Pseudonocardiales</taxon>
        <taxon>Pseudonocardiaceae</taxon>
        <taxon>Actinokineospora</taxon>
    </lineage>
</organism>
<gene>
    <name evidence="8" type="ORF">BJP25_19480</name>
</gene>
<keyword evidence="2 6" id="KW-0560">Oxidoreductase</keyword>
<evidence type="ECO:0000256" key="4">
    <source>
        <dbReference type="PIRSR" id="PIRSR000188-1"/>
    </source>
</evidence>
<accession>A0A1Q9LLF0</accession>
<dbReference type="GO" id="GO:0006520">
    <property type="term" value="P:amino acid metabolic process"/>
    <property type="evidence" value="ECO:0007669"/>
    <property type="project" value="InterPro"/>
</dbReference>
<dbReference type="InterPro" id="IPR036291">
    <property type="entry name" value="NAD(P)-bd_dom_sf"/>
</dbReference>
<dbReference type="Gene3D" id="3.40.50.10860">
    <property type="entry name" value="Leucine Dehydrogenase, chain A, domain 1"/>
    <property type="match status" value="1"/>
</dbReference>
<dbReference type="InterPro" id="IPR006096">
    <property type="entry name" value="Glu/Leu/Phe/Val/Trp_DH_C"/>
</dbReference>
<dbReference type="EMBL" id="MKQR01000015">
    <property type="protein sequence ID" value="OLR92851.1"/>
    <property type="molecule type" value="Genomic_DNA"/>
</dbReference>
<dbReference type="PANTHER" id="PTHR42722:SF1">
    <property type="entry name" value="VALINE DEHYDROGENASE"/>
    <property type="match status" value="1"/>
</dbReference>
<dbReference type="PIRSF" id="PIRSF000188">
    <property type="entry name" value="Phe_leu_dh"/>
    <property type="match status" value="1"/>
</dbReference>
<dbReference type="Pfam" id="PF00208">
    <property type="entry name" value="ELFV_dehydrog"/>
    <property type="match status" value="1"/>
</dbReference>
<dbReference type="STRING" id="1193682.BJP25_19480"/>
<feature type="domain" description="Glutamate/phenylalanine/leucine/valine/L-tryptophan dehydrogenase C-terminal" evidence="7">
    <location>
        <begin position="126"/>
        <end position="325"/>
    </location>
</feature>
<evidence type="ECO:0000313" key="9">
    <source>
        <dbReference type="Proteomes" id="UP000186040"/>
    </source>
</evidence>
<dbReference type="GO" id="GO:0000166">
    <property type="term" value="F:nucleotide binding"/>
    <property type="evidence" value="ECO:0007669"/>
    <property type="project" value="UniProtKB-KW"/>
</dbReference>
<evidence type="ECO:0000256" key="1">
    <source>
        <dbReference type="ARBA" id="ARBA00006382"/>
    </source>
</evidence>
<protein>
    <recommendedName>
        <fullName evidence="7">Glutamate/phenylalanine/leucine/valine/L-tryptophan dehydrogenase C-terminal domain-containing protein</fullName>
    </recommendedName>
</protein>
<dbReference type="SUPFAM" id="SSF51735">
    <property type="entry name" value="NAD(P)-binding Rossmann-fold domains"/>
    <property type="match status" value="1"/>
</dbReference>
<comment type="similarity">
    <text evidence="1 6">Belongs to the Glu/Leu/Phe/Val dehydrogenases family.</text>
</comment>
<feature type="active site" description="Proton donor/acceptor" evidence="4">
    <location>
        <position position="53"/>
    </location>
</feature>
<dbReference type="OrthoDB" id="9803297at2"/>
<evidence type="ECO:0000256" key="5">
    <source>
        <dbReference type="PIRSR" id="PIRSR000188-2"/>
    </source>
</evidence>
<dbReference type="PANTHER" id="PTHR42722">
    <property type="entry name" value="LEUCINE DEHYDROGENASE"/>
    <property type="match status" value="1"/>
</dbReference>
<dbReference type="PRINTS" id="PR00082">
    <property type="entry name" value="GLFDHDRGNASE"/>
</dbReference>
<dbReference type="SUPFAM" id="SSF53223">
    <property type="entry name" value="Aminoacid dehydrogenase-like, N-terminal domain"/>
    <property type="match status" value="1"/>
</dbReference>
<keyword evidence="5" id="KW-0547">Nucleotide-binding</keyword>
<dbReference type="AlphaFoldDB" id="A0A1Q9LLF0"/>
<keyword evidence="9" id="KW-1185">Reference proteome</keyword>
<reference evidence="8 9" key="1">
    <citation type="submission" date="2016-10" db="EMBL/GenBank/DDBJ databases">
        <title>The Draft Genome Sequence of Actinokineospora bangkokensis 44EHWT reveals the biosynthetic pathway of antifungal compounds Thailandins with unusual extender unit butylmalonyl-CoA.</title>
        <authorList>
            <person name="Greule A."/>
            <person name="Intra B."/>
            <person name="Flemming S."/>
            <person name="Rommel M.G."/>
            <person name="Panbangred W."/>
            <person name="Bechthold A."/>
        </authorList>
    </citation>
    <scope>NUCLEOTIDE SEQUENCE [LARGE SCALE GENOMIC DNA]</scope>
    <source>
        <strain evidence="8 9">44EHW</strain>
    </source>
</reference>
<dbReference type="Gene3D" id="3.40.50.720">
    <property type="entry name" value="NAD(P)-binding Rossmann-like Domain"/>
    <property type="match status" value="1"/>
</dbReference>
<dbReference type="InterPro" id="IPR016211">
    <property type="entry name" value="Glu/Phe/Leu/Val/Trp_DH_bac/arc"/>
</dbReference>
<feature type="binding site" evidence="5">
    <location>
        <begin position="159"/>
        <end position="164"/>
    </location>
    <ligand>
        <name>NAD(+)</name>
        <dbReference type="ChEBI" id="CHEBI:57540"/>
    </ligand>
</feature>
<proteinExistence type="inferred from homology"/>
<dbReference type="Pfam" id="PF02812">
    <property type="entry name" value="ELFV_dehydrog_N"/>
    <property type="match status" value="1"/>
</dbReference>
<name>A0A1Q9LLF0_9PSEU</name>
<keyword evidence="3 5" id="KW-0520">NAD</keyword>
<dbReference type="InterPro" id="IPR006095">
    <property type="entry name" value="Glu/Leu/Phe/Val/Trp_DH"/>
</dbReference>
<dbReference type="Proteomes" id="UP000186040">
    <property type="component" value="Unassembled WGS sequence"/>
</dbReference>
<evidence type="ECO:0000259" key="7">
    <source>
        <dbReference type="SMART" id="SM00839"/>
    </source>
</evidence>
<evidence type="ECO:0000256" key="6">
    <source>
        <dbReference type="RuleBase" id="RU004417"/>
    </source>
</evidence>
<sequence>MVSVDSTRLGPALGGCRVTPYPTWRDGLDDVLRLSAAMTRKAALAGLDHGGGKTVVVLDGTTSADWTGPARADLLDDIADVVNGLGGTYVTGPDIGTSPDDMARLHTRTPHVLCRPETDGGSGDSAVPTALGVTAALEAVCGHRWPGTDLATLTFSLIGLGHVGTLVGDWLARRGATLTATDLDPRRRALAARWGARWTTPAHAVRADVDVLIPCATGGILTPATVGELRCRAIAGAANNQLDHDSTADLLHARNILWAPDTVVSAGGIIAATARELHGRTATESHDRVKAIGPHLTALLDDAAARDTTPLRAAQALVDARLNRPAA</sequence>
<comment type="caution">
    <text evidence="8">The sequence shown here is derived from an EMBL/GenBank/DDBJ whole genome shotgun (WGS) entry which is preliminary data.</text>
</comment>
<dbReference type="GO" id="GO:0016639">
    <property type="term" value="F:oxidoreductase activity, acting on the CH-NH2 group of donors, NAD or NADP as acceptor"/>
    <property type="evidence" value="ECO:0007669"/>
    <property type="project" value="InterPro"/>
</dbReference>
<evidence type="ECO:0000256" key="2">
    <source>
        <dbReference type="ARBA" id="ARBA00023002"/>
    </source>
</evidence>
<dbReference type="SMART" id="SM00839">
    <property type="entry name" value="ELFV_dehydrog"/>
    <property type="match status" value="1"/>
</dbReference>
<dbReference type="InterPro" id="IPR046346">
    <property type="entry name" value="Aminoacid_DH-like_N_sf"/>
</dbReference>
<dbReference type="InterPro" id="IPR006097">
    <property type="entry name" value="Glu/Leu/Phe/Val/Trp_DH_dimer"/>
</dbReference>